<dbReference type="AlphaFoldDB" id="A0A2W5FU89"/>
<evidence type="ECO:0008006" key="3">
    <source>
        <dbReference type="Google" id="ProtNLM"/>
    </source>
</evidence>
<dbReference type="SUPFAM" id="SSF56784">
    <property type="entry name" value="HAD-like"/>
    <property type="match status" value="1"/>
</dbReference>
<sequence>MNSKKLSSHINKIGIGNIVWTTDLDGTLLDFQDDPESVTAGSELIQDLRNISKLTGGNLFIITGRNMDFVDRIFFPIQMNISAEHHCHVRGFGKNDVTKPDWSIIQADLAAVAKIDPAAWVEKTKPFSRTIHFRNVNEENKNEIKTCLTQLAIDAVGVYNGQVGKEILGIKFGADAIEVGLKDKDKGIAIDDIMAIEGNTRKIPVFWGDSKADLPAALRVKFYGGIVVAVGPDEEMKKIADFHFPTPENARAELAEISAQYNDKNFIRDTVLDVALRNAAPN</sequence>
<accession>A0A2W5FU89</accession>
<dbReference type="InterPro" id="IPR036412">
    <property type="entry name" value="HAD-like_sf"/>
</dbReference>
<gene>
    <name evidence="1" type="ORF">DI586_00795</name>
</gene>
<dbReference type="Gene3D" id="3.40.50.1000">
    <property type="entry name" value="HAD superfamily/HAD-like"/>
    <property type="match status" value="1"/>
</dbReference>
<dbReference type="InterPro" id="IPR003337">
    <property type="entry name" value="Trehalose_PPase"/>
</dbReference>
<dbReference type="Gene3D" id="3.30.70.1020">
    <property type="entry name" value="Trehalose-6-phosphate phosphatase related protein, domain 2"/>
    <property type="match status" value="1"/>
</dbReference>
<evidence type="ECO:0000313" key="2">
    <source>
        <dbReference type="Proteomes" id="UP000249739"/>
    </source>
</evidence>
<organism evidence="1 2">
    <name type="scientific">Micavibrio aeruginosavorus</name>
    <dbReference type="NCBI Taxonomy" id="349221"/>
    <lineage>
        <taxon>Bacteria</taxon>
        <taxon>Pseudomonadati</taxon>
        <taxon>Bdellovibrionota</taxon>
        <taxon>Bdellovibrionia</taxon>
        <taxon>Bdellovibrionales</taxon>
        <taxon>Pseudobdellovibrionaceae</taxon>
        <taxon>Micavibrio</taxon>
    </lineage>
</organism>
<dbReference type="GO" id="GO:0005992">
    <property type="term" value="P:trehalose biosynthetic process"/>
    <property type="evidence" value="ECO:0007669"/>
    <property type="project" value="InterPro"/>
</dbReference>
<protein>
    <recommendedName>
        <fullName evidence="3">Trehalose-phosphatase</fullName>
    </recommendedName>
</protein>
<dbReference type="InterPro" id="IPR023214">
    <property type="entry name" value="HAD_sf"/>
</dbReference>
<name>A0A2W5FU89_9BACT</name>
<comment type="caution">
    <text evidence="1">The sequence shown here is derived from an EMBL/GenBank/DDBJ whole genome shotgun (WGS) entry which is preliminary data.</text>
</comment>
<dbReference type="Pfam" id="PF02358">
    <property type="entry name" value="Trehalose_PPase"/>
    <property type="match status" value="1"/>
</dbReference>
<dbReference type="EMBL" id="QFOT01000003">
    <property type="protein sequence ID" value="PZP57350.1"/>
    <property type="molecule type" value="Genomic_DNA"/>
</dbReference>
<dbReference type="Proteomes" id="UP000249739">
    <property type="component" value="Unassembled WGS sequence"/>
</dbReference>
<evidence type="ECO:0000313" key="1">
    <source>
        <dbReference type="EMBL" id="PZP57350.1"/>
    </source>
</evidence>
<reference evidence="1 2" key="1">
    <citation type="submission" date="2017-08" db="EMBL/GenBank/DDBJ databases">
        <title>Infants hospitalized years apart are colonized by the same room-sourced microbial strains.</title>
        <authorList>
            <person name="Brooks B."/>
            <person name="Olm M.R."/>
            <person name="Firek B.A."/>
            <person name="Baker R."/>
            <person name="Thomas B.C."/>
            <person name="Morowitz M.J."/>
            <person name="Banfield J.F."/>
        </authorList>
    </citation>
    <scope>NUCLEOTIDE SEQUENCE [LARGE SCALE GENOMIC DNA]</scope>
    <source>
        <strain evidence="1">S2_006_000_R2_64</strain>
    </source>
</reference>
<proteinExistence type="predicted"/>